<evidence type="ECO:0000256" key="5">
    <source>
        <dbReference type="ARBA" id="ARBA00023239"/>
    </source>
</evidence>
<organism evidence="13">
    <name type="scientific">Nyssomyia neivai</name>
    <dbReference type="NCBI Taxonomy" id="330878"/>
    <lineage>
        <taxon>Eukaryota</taxon>
        <taxon>Metazoa</taxon>
        <taxon>Ecdysozoa</taxon>
        <taxon>Arthropoda</taxon>
        <taxon>Hexapoda</taxon>
        <taxon>Insecta</taxon>
        <taxon>Pterygota</taxon>
        <taxon>Neoptera</taxon>
        <taxon>Endopterygota</taxon>
        <taxon>Diptera</taxon>
        <taxon>Nematocera</taxon>
        <taxon>Psychodoidea</taxon>
        <taxon>Psychodidae</taxon>
        <taxon>Nyssomyia</taxon>
    </lineage>
</organism>
<evidence type="ECO:0000313" key="13">
    <source>
        <dbReference type="EMBL" id="JAV11907.1"/>
    </source>
</evidence>
<dbReference type="GO" id="GO:0006785">
    <property type="term" value="P:heme B biosynthetic process"/>
    <property type="evidence" value="ECO:0007669"/>
    <property type="project" value="UniProtKB-ARBA"/>
</dbReference>
<feature type="domain" description="Tetrapyrrole biosynthesis uroporphyrinogen III synthase" evidence="12">
    <location>
        <begin position="17"/>
        <end position="244"/>
    </location>
</feature>
<reference evidence="13" key="1">
    <citation type="submission" date="2016-12" db="EMBL/GenBank/DDBJ databases">
        <title>An insight into the sialome and mialome of the sand fly, Nyssomyia neivai.</title>
        <authorList>
            <person name="Sebastian V."/>
            <person name="Goulart T.M."/>
            <person name="Oliveira W."/>
            <person name="Calvo E."/>
            <person name="Oliveira L.F."/>
            <person name="Pinto M.C."/>
            <person name="Rosselino A.M."/>
            <person name="Ribeiro J.M."/>
        </authorList>
    </citation>
    <scope>NUCLEOTIDE SEQUENCE</scope>
</reference>
<dbReference type="EC" id="4.2.1.75" evidence="3"/>
<dbReference type="GO" id="GO:0004852">
    <property type="term" value="F:uroporphyrinogen-III synthase activity"/>
    <property type="evidence" value="ECO:0007669"/>
    <property type="project" value="UniProtKB-EC"/>
</dbReference>
<dbReference type="Gene3D" id="3.40.50.10090">
    <property type="match status" value="2"/>
</dbReference>
<dbReference type="GO" id="GO:0005829">
    <property type="term" value="C:cytosol"/>
    <property type="evidence" value="ECO:0007669"/>
    <property type="project" value="TreeGrafter"/>
</dbReference>
<proteinExistence type="inferred from homology"/>
<comment type="similarity">
    <text evidence="2">Belongs to the uroporphyrinogen-III synthase family.</text>
</comment>
<dbReference type="FunFam" id="3.40.50.10090:FF:000003">
    <property type="entry name" value="uroporphyrinogen-III synthase"/>
    <property type="match status" value="1"/>
</dbReference>
<sequence length="251" mass="28099">MKNLVVFKSASDEVCQDEIVQKYRDNGISATLITPLVFTFKNLSEWGAILRADKGDVEGIIFTSPRSVEASLEALQDENVHPSWHSAHNYCVGPTTGSLASIKLQLKCQGEESGNAEALSDQILKDMTKLGKTKGTFLFPCGNLKLGILERRLQECGFTVKPIEIYETTCNSKLEEEIRKKFPENAEFLIFYSPSCFAFSLPVFRKLGVELLKYKFLAIGPSTKKAIEEEGIEVFRTCEKPTFDYVLEAMS</sequence>
<evidence type="ECO:0000256" key="1">
    <source>
        <dbReference type="ARBA" id="ARBA00004772"/>
    </source>
</evidence>
<evidence type="ECO:0000256" key="10">
    <source>
        <dbReference type="ARBA" id="ARBA00048617"/>
    </source>
</evidence>
<evidence type="ECO:0000259" key="12">
    <source>
        <dbReference type="Pfam" id="PF02602"/>
    </source>
</evidence>
<evidence type="ECO:0000256" key="11">
    <source>
        <dbReference type="ARBA" id="ARBA00060039"/>
    </source>
</evidence>
<dbReference type="Pfam" id="PF02602">
    <property type="entry name" value="HEM4"/>
    <property type="match status" value="1"/>
</dbReference>
<evidence type="ECO:0000256" key="8">
    <source>
        <dbReference type="ARBA" id="ARBA00032649"/>
    </source>
</evidence>
<name>A0A1L8DZP7_9DIPT</name>
<keyword evidence="4" id="KW-0350">Heme biosynthesis</keyword>
<protein>
    <recommendedName>
        <fullName evidence="9">Uroporphyrinogen-III synthase</fullName>
        <ecNumber evidence="3">4.2.1.75</ecNumber>
    </recommendedName>
    <alternativeName>
        <fullName evidence="8">Hydroxymethylbilane hydrolyase [cyclizing]</fullName>
    </alternativeName>
    <alternativeName>
        <fullName evidence="7">Uroporphyrinogen-III cosynthase</fullName>
    </alternativeName>
</protein>
<dbReference type="InterPro" id="IPR039793">
    <property type="entry name" value="UROS/Hem4"/>
</dbReference>
<dbReference type="InterPro" id="IPR036108">
    <property type="entry name" value="4pyrrol_syn_uPrphyn_synt_sf"/>
</dbReference>
<evidence type="ECO:0000256" key="9">
    <source>
        <dbReference type="ARBA" id="ARBA00040167"/>
    </source>
</evidence>
<dbReference type="GO" id="GO:0006780">
    <property type="term" value="P:uroporphyrinogen III biosynthetic process"/>
    <property type="evidence" value="ECO:0007669"/>
    <property type="project" value="InterPro"/>
</dbReference>
<dbReference type="AlphaFoldDB" id="A0A1L8DZP7"/>
<accession>A0A1L8DZP7</accession>
<dbReference type="PANTHER" id="PTHR12390">
    <property type="entry name" value="UROPORPHYRINOGEN III SYNTHASE"/>
    <property type="match status" value="1"/>
</dbReference>
<evidence type="ECO:0000256" key="7">
    <source>
        <dbReference type="ARBA" id="ARBA00031702"/>
    </source>
</evidence>
<evidence type="ECO:0000256" key="4">
    <source>
        <dbReference type="ARBA" id="ARBA00023133"/>
    </source>
</evidence>
<dbReference type="InterPro" id="IPR003754">
    <property type="entry name" value="4pyrrol_synth_uPrphyn_synth"/>
</dbReference>
<dbReference type="SUPFAM" id="SSF69618">
    <property type="entry name" value="HemD-like"/>
    <property type="match status" value="1"/>
</dbReference>
<dbReference type="EMBL" id="GFDF01002177">
    <property type="protein sequence ID" value="JAV11907.1"/>
    <property type="molecule type" value="Transcribed_RNA"/>
</dbReference>
<comment type="catalytic activity">
    <reaction evidence="10">
        <text>hydroxymethylbilane = uroporphyrinogen III + H2O</text>
        <dbReference type="Rhea" id="RHEA:18965"/>
        <dbReference type="ChEBI" id="CHEBI:15377"/>
        <dbReference type="ChEBI" id="CHEBI:57308"/>
        <dbReference type="ChEBI" id="CHEBI:57845"/>
        <dbReference type="EC" id="4.2.1.75"/>
    </reaction>
</comment>
<comment type="function">
    <text evidence="11">Catalyzes cyclization of the linear tetrapyrrole, hydroxymethylbilane, to the macrocyclic uroporphyrinogen III, the branch point for the various sub-pathways leading to the wide diversity of porphyrins. Porphyrins act as cofactors for a multitude of enzymes that perform a variety of processes within the cell such as methionine synthesis (vitamin B12) or oxygen transport (heme).</text>
</comment>
<dbReference type="GO" id="GO:0006782">
    <property type="term" value="P:protoporphyrinogen IX biosynthetic process"/>
    <property type="evidence" value="ECO:0007669"/>
    <property type="project" value="UniProtKB-UniPathway"/>
</dbReference>
<keyword evidence="5" id="KW-0456">Lyase</keyword>
<evidence type="ECO:0000256" key="3">
    <source>
        <dbReference type="ARBA" id="ARBA00013109"/>
    </source>
</evidence>
<dbReference type="UniPathway" id="UPA00251">
    <property type="reaction ID" value="UER00320"/>
</dbReference>
<evidence type="ECO:0000256" key="6">
    <source>
        <dbReference type="ARBA" id="ARBA00023244"/>
    </source>
</evidence>
<dbReference type="PANTHER" id="PTHR12390:SF0">
    <property type="entry name" value="UROPORPHYRINOGEN-III SYNTHASE"/>
    <property type="match status" value="1"/>
</dbReference>
<dbReference type="CDD" id="cd06578">
    <property type="entry name" value="HemD"/>
    <property type="match status" value="1"/>
</dbReference>
<evidence type="ECO:0000256" key="2">
    <source>
        <dbReference type="ARBA" id="ARBA00008133"/>
    </source>
</evidence>
<comment type="pathway">
    <text evidence="1">Porphyrin-containing compound metabolism; protoporphyrin-IX biosynthesis; coproporphyrinogen-III from 5-aminolevulinate: step 3/4.</text>
</comment>
<keyword evidence="6" id="KW-0627">Porphyrin biosynthesis</keyword>